<keyword evidence="1" id="KW-0472">Membrane</keyword>
<keyword evidence="3" id="KW-1185">Reference proteome</keyword>
<feature type="transmembrane region" description="Helical" evidence="1">
    <location>
        <begin position="6"/>
        <end position="26"/>
    </location>
</feature>
<comment type="caution">
    <text evidence="2">The sequence shown here is derived from an EMBL/GenBank/DDBJ whole genome shotgun (WGS) entry which is preliminary data.</text>
</comment>
<feature type="transmembrane region" description="Helical" evidence="1">
    <location>
        <begin position="71"/>
        <end position="90"/>
    </location>
</feature>
<evidence type="ECO:0000256" key="1">
    <source>
        <dbReference type="SAM" id="Phobius"/>
    </source>
</evidence>
<evidence type="ECO:0000313" key="3">
    <source>
        <dbReference type="Proteomes" id="UP000490980"/>
    </source>
</evidence>
<protein>
    <submittedName>
        <fullName evidence="2">Uncharacterized protein</fullName>
    </submittedName>
</protein>
<name>A0A7X5UDG1_9GAMM</name>
<keyword evidence="1" id="KW-1133">Transmembrane helix</keyword>
<dbReference type="RefSeq" id="WP_166951317.1">
    <property type="nucleotide sequence ID" value="NZ_JAARLZ010000012.1"/>
</dbReference>
<gene>
    <name evidence="2" type="ORF">HBF25_18905</name>
</gene>
<dbReference type="Proteomes" id="UP000490980">
    <property type="component" value="Unassembled WGS sequence"/>
</dbReference>
<dbReference type="AlphaFoldDB" id="A0A7X5UDG1"/>
<sequence length="97" mass="10033">MIVGLWEVGVALVLLVVNLLVYMSSYGRPCSLATGVRIFSVLAFVAFIAGSFAVGGMAAHGCLLPWEVWPGMVFDAASAGLVGASLGAVCRGRKRCA</sequence>
<feature type="transmembrane region" description="Helical" evidence="1">
    <location>
        <begin position="38"/>
        <end position="59"/>
    </location>
</feature>
<keyword evidence="1" id="KW-0812">Transmembrane</keyword>
<dbReference type="EMBL" id="JAARLZ010000012">
    <property type="protein sequence ID" value="NII08458.1"/>
    <property type="molecule type" value="Genomic_DNA"/>
</dbReference>
<evidence type="ECO:0000313" key="2">
    <source>
        <dbReference type="EMBL" id="NII08458.1"/>
    </source>
</evidence>
<accession>A0A7X5UDG1</accession>
<reference evidence="2 3" key="1">
    <citation type="submission" date="2020-03" db="EMBL/GenBank/DDBJ databases">
        <authorList>
            <person name="Lai Q."/>
        </authorList>
    </citation>
    <scope>NUCLEOTIDE SEQUENCE [LARGE SCALE GENOMIC DNA]</scope>
    <source>
        <strain evidence="2 3">CCUG 25036</strain>
    </source>
</reference>
<proteinExistence type="predicted"/>
<organism evidence="2 3">
    <name type="scientific">Luteibacter anthropi</name>
    <dbReference type="NCBI Taxonomy" id="564369"/>
    <lineage>
        <taxon>Bacteria</taxon>
        <taxon>Pseudomonadati</taxon>
        <taxon>Pseudomonadota</taxon>
        <taxon>Gammaproteobacteria</taxon>
        <taxon>Lysobacterales</taxon>
        <taxon>Rhodanobacteraceae</taxon>
        <taxon>Luteibacter</taxon>
    </lineage>
</organism>